<accession>A0ABS9TN60</accession>
<keyword evidence="3" id="KW-1185">Reference proteome</keyword>
<evidence type="ECO:0008006" key="4">
    <source>
        <dbReference type="Google" id="ProtNLM"/>
    </source>
</evidence>
<reference evidence="2 3" key="1">
    <citation type="submission" date="2022-03" db="EMBL/GenBank/DDBJ databases">
        <title>Pseudonocardia alaer sp. nov., a novel actinomycete isolated from reed forest soil.</title>
        <authorList>
            <person name="Wang L."/>
        </authorList>
    </citation>
    <scope>NUCLEOTIDE SEQUENCE [LARGE SCALE GENOMIC DNA]</scope>
    <source>
        <strain evidence="2 3">Y-16303</strain>
    </source>
</reference>
<comment type="caution">
    <text evidence="2">The sequence shown here is derived from an EMBL/GenBank/DDBJ whole genome shotgun (WGS) entry which is preliminary data.</text>
</comment>
<sequence>MNSLPIWVPLVVAGLGVLGAVVGTLAGVLVTQRRSDHRERESWERERERERELWERDDKLRTFEQRRDAYADFYSSLRISYLAVIGIGEERADGWERELQRKYDKLRLYTSPEVFRAADAAFSECQRLAAGRGSEQEYDDLEDAFVEAVRRDIGVPRDLYPA</sequence>
<keyword evidence="1" id="KW-0472">Membrane</keyword>
<name>A0ABS9TN60_9PSEU</name>
<dbReference type="RefSeq" id="WP_241040497.1">
    <property type="nucleotide sequence ID" value="NZ_BAAAJF010000014.1"/>
</dbReference>
<proteinExistence type="predicted"/>
<protein>
    <recommendedName>
        <fullName evidence="4">DUF4129 domain-containing protein</fullName>
    </recommendedName>
</protein>
<evidence type="ECO:0000256" key="1">
    <source>
        <dbReference type="SAM" id="Phobius"/>
    </source>
</evidence>
<keyword evidence="1" id="KW-0812">Transmembrane</keyword>
<keyword evidence="1" id="KW-1133">Transmembrane helix</keyword>
<organism evidence="2 3">
    <name type="scientific">Pseudonocardia alaniniphila</name>
    <dbReference type="NCBI Taxonomy" id="75291"/>
    <lineage>
        <taxon>Bacteria</taxon>
        <taxon>Bacillati</taxon>
        <taxon>Actinomycetota</taxon>
        <taxon>Actinomycetes</taxon>
        <taxon>Pseudonocardiales</taxon>
        <taxon>Pseudonocardiaceae</taxon>
        <taxon>Pseudonocardia</taxon>
    </lineage>
</organism>
<gene>
    <name evidence="2" type="ORF">MMF94_29410</name>
</gene>
<dbReference type="EMBL" id="JAKXMK010000028">
    <property type="protein sequence ID" value="MCH6169838.1"/>
    <property type="molecule type" value="Genomic_DNA"/>
</dbReference>
<evidence type="ECO:0000313" key="2">
    <source>
        <dbReference type="EMBL" id="MCH6169838.1"/>
    </source>
</evidence>
<evidence type="ECO:0000313" key="3">
    <source>
        <dbReference type="Proteomes" id="UP001299970"/>
    </source>
</evidence>
<feature type="transmembrane region" description="Helical" evidence="1">
    <location>
        <begin position="6"/>
        <end position="30"/>
    </location>
</feature>
<dbReference type="Proteomes" id="UP001299970">
    <property type="component" value="Unassembled WGS sequence"/>
</dbReference>